<dbReference type="KEGG" id="nhu:H0264_18650"/>
<dbReference type="EMBL" id="CP059399">
    <property type="protein sequence ID" value="QLY33981.1"/>
    <property type="molecule type" value="Genomic_DNA"/>
</dbReference>
<gene>
    <name evidence="1" type="ORF">H0264_18650</name>
</gene>
<protein>
    <submittedName>
        <fullName evidence="1">Pentapeptide repeat-containing protein</fullName>
    </submittedName>
</protein>
<organism evidence="1 2">
    <name type="scientific">Nocardia huaxiensis</name>
    <dbReference type="NCBI Taxonomy" id="2755382"/>
    <lineage>
        <taxon>Bacteria</taxon>
        <taxon>Bacillati</taxon>
        <taxon>Actinomycetota</taxon>
        <taxon>Actinomycetes</taxon>
        <taxon>Mycobacteriales</taxon>
        <taxon>Nocardiaceae</taxon>
        <taxon>Nocardia</taxon>
    </lineage>
</organism>
<dbReference type="PANTHER" id="PTHR14136">
    <property type="entry name" value="BTB_POZ DOMAIN-CONTAINING PROTEIN KCTD9"/>
    <property type="match status" value="1"/>
</dbReference>
<dbReference type="RefSeq" id="WP_181585145.1">
    <property type="nucleotide sequence ID" value="NZ_CP059399.1"/>
</dbReference>
<sequence length="286" mass="31154">MVTTIAALAALWFTNQSLRATSDQAGLARQTAITDRFAKAIEQLGDEKLDVRLGGIYLLERLASDSPNDRTSIVEVLSAFVRTHAPNGRECGVNPQDEPPTDVQAVLTVIGRRDPDRTEFVDLSNTCLANAELEGANLVGAELSKANLTKAVLDRANLAGATMRYVALKESHLIETNLASAHLDHANLQGSYLMWANLRNAILATADLRHSFLLDATMEGTTLMWADARGAKFSEPTGASSGFESVGPDGGSPVEQRTAKGAFYRDCNFSEVRFDEWTRWPVDFRP</sequence>
<reference evidence="1 2" key="1">
    <citation type="submission" date="2020-07" db="EMBL/GenBank/DDBJ databases">
        <authorList>
            <person name="Zhuang K."/>
            <person name="Ran Y."/>
        </authorList>
    </citation>
    <scope>NUCLEOTIDE SEQUENCE [LARGE SCALE GENOMIC DNA]</scope>
    <source>
        <strain evidence="1 2">WCH-YHL-001</strain>
    </source>
</reference>
<evidence type="ECO:0000313" key="2">
    <source>
        <dbReference type="Proteomes" id="UP000515512"/>
    </source>
</evidence>
<accession>A0A7D6VDM2</accession>
<proteinExistence type="predicted"/>
<name>A0A7D6VDM2_9NOCA</name>
<dbReference type="AlphaFoldDB" id="A0A7D6VDM2"/>
<keyword evidence="2" id="KW-1185">Reference proteome</keyword>
<dbReference type="PANTHER" id="PTHR14136:SF17">
    <property type="entry name" value="BTB_POZ DOMAIN-CONTAINING PROTEIN KCTD9"/>
    <property type="match status" value="1"/>
</dbReference>
<dbReference type="SUPFAM" id="SSF141571">
    <property type="entry name" value="Pentapeptide repeat-like"/>
    <property type="match status" value="1"/>
</dbReference>
<dbReference type="InterPro" id="IPR051082">
    <property type="entry name" value="Pentapeptide-BTB/POZ_domain"/>
</dbReference>
<dbReference type="Pfam" id="PF00805">
    <property type="entry name" value="Pentapeptide"/>
    <property type="match status" value="2"/>
</dbReference>
<evidence type="ECO:0000313" key="1">
    <source>
        <dbReference type="EMBL" id="QLY33981.1"/>
    </source>
</evidence>
<dbReference type="InterPro" id="IPR001646">
    <property type="entry name" value="5peptide_repeat"/>
</dbReference>
<dbReference type="Gene3D" id="2.160.20.80">
    <property type="entry name" value="E3 ubiquitin-protein ligase SopA"/>
    <property type="match status" value="1"/>
</dbReference>
<dbReference type="Proteomes" id="UP000515512">
    <property type="component" value="Chromosome"/>
</dbReference>